<name>A0AAV8PQA7_ENSVE</name>
<dbReference type="Proteomes" id="UP001222027">
    <property type="component" value="Unassembled WGS sequence"/>
</dbReference>
<dbReference type="AlphaFoldDB" id="A0AAV8PQA7"/>
<evidence type="ECO:0000313" key="2">
    <source>
        <dbReference type="Proteomes" id="UP001222027"/>
    </source>
</evidence>
<gene>
    <name evidence="1" type="ORF">OPV22_008997</name>
</gene>
<proteinExistence type="predicted"/>
<accession>A0AAV8PQA7</accession>
<evidence type="ECO:0000313" key="1">
    <source>
        <dbReference type="EMBL" id="KAJ8498445.1"/>
    </source>
</evidence>
<keyword evidence="2" id="KW-1185">Reference proteome</keyword>
<sequence length="75" mass="8471">MVLQSNKEEHFQEQLCDQEVMALKRSVHSKTARELTDVDGAEERGAEIVPAINPLANLDFCDHAMGTVHFRFESV</sequence>
<protein>
    <submittedName>
        <fullName evidence="1">Uncharacterized protein</fullName>
    </submittedName>
</protein>
<comment type="caution">
    <text evidence="1">The sequence shown here is derived from an EMBL/GenBank/DDBJ whole genome shotgun (WGS) entry which is preliminary data.</text>
</comment>
<dbReference type="EMBL" id="JAQQAF010000003">
    <property type="protein sequence ID" value="KAJ8498445.1"/>
    <property type="molecule type" value="Genomic_DNA"/>
</dbReference>
<reference evidence="1 2" key="1">
    <citation type="submission" date="2022-12" db="EMBL/GenBank/DDBJ databases">
        <title>Chromosome-scale assembly of the Ensete ventricosum genome.</title>
        <authorList>
            <person name="Dussert Y."/>
            <person name="Stocks J."/>
            <person name="Wendawek A."/>
            <person name="Woldeyes F."/>
            <person name="Nichols R.A."/>
            <person name="Borrell J.S."/>
        </authorList>
    </citation>
    <scope>NUCLEOTIDE SEQUENCE [LARGE SCALE GENOMIC DNA]</scope>
    <source>
        <strain evidence="2">cv. Maze</strain>
        <tissue evidence="1">Seeds</tissue>
    </source>
</reference>
<organism evidence="1 2">
    <name type="scientific">Ensete ventricosum</name>
    <name type="common">Abyssinian banana</name>
    <name type="synonym">Musa ensete</name>
    <dbReference type="NCBI Taxonomy" id="4639"/>
    <lineage>
        <taxon>Eukaryota</taxon>
        <taxon>Viridiplantae</taxon>
        <taxon>Streptophyta</taxon>
        <taxon>Embryophyta</taxon>
        <taxon>Tracheophyta</taxon>
        <taxon>Spermatophyta</taxon>
        <taxon>Magnoliopsida</taxon>
        <taxon>Liliopsida</taxon>
        <taxon>Zingiberales</taxon>
        <taxon>Musaceae</taxon>
        <taxon>Ensete</taxon>
    </lineage>
</organism>